<sequence>PRPANWSPTRAATPTAGAAAAIPGTSSRKVAFPRDAERYRPRSAIARTFCRIEDSRGIATRYDKTARNFLAAVCLAAAITYRARLSPEPRPARPRA</sequence>
<name>A0ABS7F759_9PROT</name>
<gene>
    <name evidence="2" type="ORF">K1J50_18105</name>
</gene>
<keyword evidence="3" id="KW-1185">Reference proteome</keyword>
<proteinExistence type="predicted"/>
<evidence type="ECO:0000313" key="2">
    <source>
        <dbReference type="EMBL" id="MBW8271394.1"/>
    </source>
</evidence>
<reference evidence="2 3" key="1">
    <citation type="submission" date="2021-08" db="EMBL/GenBank/DDBJ databases">
        <title>Caldovatus sediminis gen. nov., sp. nov., a moderately thermophilic bacterium isolated from a hot spring.</title>
        <authorList>
            <person name="Hu C.-J."/>
            <person name="Li W.-J."/>
            <person name="Xian W.-D."/>
        </authorList>
    </citation>
    <scope>NUCLEOTIDE SEQUENCE [LARGE SCALE GENOMIC DNA]</scope>
    <source>
        <strain evidence="2 3">SYSU G05006</strain>
    </source>
</reference>
<evidence type="ECO:0008006" key="4">
    <source>
        <dbReference type="Google" id="ProtNLM"/>
    </source>
</evidence>
<dbReference type="Proteomes" id="UP001519924">
    <property type="component" value="Unassembled WGS sequence"/>
</dbReference>
<feature type="non-terminal residue" evidence="2">
    <location>
        <position position="1"/>
    </location>
</feature>
<evidence type="ECO:0000313" key="3">
    <source>
        <dbReference type="Proteomes" id="UP001519924"/>
    </source>
</evidence>
<accession>A0ABS7F759</accession>
<comment type="caution">
    <text evidence="2">The sequence shown here is derived from an EMBL/GenBank/DDBJ whole genome shotgun (WGS) entry which is preliminary data.</text>
</comment>
<feature type="region of interest" description="Disordered" evidence="1">
    <location>
        <begin position="1"/>
        <end position="23"/>
    </location>
</feature>
<protein>
    <recommendedName>
        <fullName evidence="4">Transposase</fullName>
    </recommendedName>
</protein>
<dbReference type="EMBL" id="JAHZUY010000096">
    <property type="protein sequence ID" value="MBW8271394.1"/>
    <property type="molecule type" value="Genomic_DNA"/>
</dbReference>
<organism evidence="2 3">
    <name type="scientific">Caldovatus aquaticus</name>
    <dbReference type="NCBI Taxonomy" id="2865671"/>
    <lineage>
        <taxon>Bacteria</taxon>
        <taxon>Pseudomonadati</taxon>
        <taxon>Pseudomonadota</taxon>
        <taxon>Alphaproteobacteria</taxon>
        <taxon>Acetobacterales</taxon>
        <taxon>Roseomonadaceae</taxon>
        <taxon>Caldovatus</taxon>
    </lineage>
</organism>
<evidence type="ECO:0000256" key="1">
    <source>
        <dbReference type="SAM" id="MobiDB-lite"/>
    </source>
</evidence>
<feature type="compositionally biased region" description="Low complexity" evidence="1">
    <location>
        <begin position="8"/>
        <end position="23"/>
    </location>
</feature>